<gene>
    <name evidence="1" type="ORF">FRX31_033345</name>
</gene>
<proteinExistence type="predicted"/>
<dbReference type="AlphaFoldDB" id="A0A7J6UXA8"/>
<organism evidence="1 2">
    <name type="scientific">Thalictrum thalictroides</name>
    <name type="common">Rue-anemone</name>
    <name type="synonym">Anemone thalictroides</name>
    <dbReference type="NCBI Taxonomy" id="46969"/>
    <lineage>
        <taxon>Eukaryota</taxon>
        <taxon>Viridiplantae</taxon>
        <taxon>Streptophyta</taxon>
        <taxon>Embryophyta</taxon>
        <taxon>Tracheophyta</taxon>
        <taxon>Spermatophyta</taxon>
        <taxon>Magnoliopsida</taxon>
        <taxon>Ranunculales</taxon>
        <taxon>Ranunculaceae</taxon>
        <taxon>Thalictroideae</taxon>
        <taxon>Thalictrum</taxon>
    </lineage>
</organism>
<evidence type="ECO:0000313" key="1">
    <source>
        <dbReference type="EMBL" id="KAF5177068.1"/>
    </source>
</evidence>
<reference evidence="1 2" key="1">
    <citation type="submission" date="2020-06" db="EMBL/GenBank/DDBJ databases">
        <title>Transcriptomic and genomic resources for Thalictrum thalictroides and T. hernandezii: Facilitating candidate gene discovery in an emerging model plant lineage.</title>
        <authorList>
            <person name="Arias T."/>
            <person name="Riano-Pachon D.M."/>
            <person name="Di Stilio V.S."/>
        </authorList>
    </citation>
    <scope>NUCLEOTIDE SEQUENCE [LARGE SCALE GENOMIC DNA]</scope>
    <source>
        <strain evidence="2">cv. WT478/WT964</strain>
        <tissue evidence="1">Leaves</tissue>
    </source>
</reference>
<dbReference type="EMBL" id="JABWDY010041863">
    <property type="protein sequence ID" value="KAF5177068.1"/>
    <property type="molecule type" value="Genomic_DNA"/>
</dbReference>
<feature type="non-terminal residue" evidence="1">
    <location>
        <position position="109"/>
    </location>
</feature>
<evidence type="ECO:0000313" key="2">
    <source>
        <dbReference type="Proteomes" id="UP000554482"/>
    </source>
</evidence>
<name>A0A7J6UXA8_THATH</name>
<keyword evidence="2" id="KW-1185">Reference proteome</keyword>
<accession>A0A7J6UXA8</accession>
<protein>
    <submittedName>
        <fullName evidence="1">Uncharacterized protein</fullName>
    </submittedName>
</protein>
<comment type="caution">
    <text evidence="1">The sequence shown here is derived from an EMBL/GenBank/DDBJ whole genome shotgun (WGS) entry which is preliminary data.</text>
</comment>
<dbReference type="Proteomes" id="UP000554482">
    <property type="component" value="Unassembled WGS sequence"/>
</dbReference>
<sequence length="109" mass="12082">MAVKVVDCTFVIRFHFHCLQLELESTSDNCKDAYALFFSCISCGTCCCSCKDEYASCSSHQETIPIGLSDAKKEMPTLIFVLPIMGGIHTEHGDSSNWDKPFYLQALGT</sequence>